<dbReference type="EMBL" id="WRPA01000004">
    <property type="protein sequence ID" value="MXR68239.1"/>
    <property type="molecule type" value="Genomic_DNA"/>
</dbReference>
<dbReference type="Pfam" id="PF02801">
    <property type="entry name" value="Ketoacyl-synt_C"/>
    <property type="match status" value="1"/>
</dbReference>
<dbReference type="SUPFAM" id="SSF54637">
    <property type="entry name" value="Thioesterase/thiol ester dehydrase-isomerase"/>
    <property type="match status" value="4"/>
</dbReference>
<dbReference type="PROSITE" id="PS52004">
    <property type="entry name" value="KS3_2"/>
    <property type="match status" value="1"/>
</dbReference>
<dbReference type="InterPro" id="IPR020841">
    <property type="entry name" value="PKS_Beta-ketoAc_synthase_dom"/>
</dbReference>
<evidence type="ECO:0000313" key="13">
    <source>
        <dbReference type="EMBL" id="MXR68239.1"/>
    </source>
</evidence>
<dbReference type="CDD" id="cd00833">
    <property type="entry name" value="PKS"/>
    <property type="match status" value="1"/>
</dbReference>
<keyword evidence="4" id="KW-0444">Lipid biosynthesis</keyword>
<dbReference type="Gene3D" id="3.40.47.10">
    <property type="match status" value="2"/>
</dbReference>
<dbReference type="InterPro" id="IPR014031">
    <property type="entry name" value="Ketoacyl_synth_C"/>
</dbReference>
<dbReference type="GO" id="GO:0006633">
    <property type="term" value="P:fatty acid biosynthetic process"/>
    <property type="evidence" value="ECO:0007669"/>
    <property type="project" value="UniProtKB-UniPathway"/>
</dbReference>
<evidence type="ECO:0000313" key="14">
    <source>
        <dbReference type="Proteomes" id="UP000474778"/>
    </source>
</evidence>
<evidence type="ECO:0000256" key="8">
    <source>
        <dbReference type="ARBA" id="ARBA00023160"/>
    </source>
</evidence>
<name>A0A6L7HV72_9GAMM</name>
<evidence type="ECO:0000256" key="11">
    <source>
        <dbReference type="SAM" id="MobiDB-lite"/>
    </source>
</evidence>
<dbReference type="InterPro" id="IPR014030">
    <property type="entry name" value="Ketoacyl_synth_N"/>
</dbReference>
<dbReference type="UniPathway" id="UPA00094"/>
<dbReference type="RefSeq" id="WP_160794390.1">
    <property type="nucleotide sequence ID" value="NZ_WRPA01000004.1"/>
</dbReference>
<dbReference type="Proteomes" id="UP000474778">
    <property type="component" value="Unassembled WGS sequence"/>
</dbReference>
<reference evidence="13 14" key="1">
    <citation type="submission" date="2019-12" db="EMBL/GenBank/DDBJ databases">
        <title>Shewanella insulae sp. nov., isolated from a tidal flat.</title>
        <authorList>
            <person name="Yoon J.-H."/>
        </authorList>
    </citation>
    <scope>NUCLEOTIDE SEQUENCE [LARGE SCALE GENOMIC DNA]</scope>
    <source>
        <strain evidence="13 14">JBTF-M18</strain>
    </source>
</reference>
<evidence type="ECO:0000256" key="2">
    <source>
        <dbReference type="ARBA" id="ARBA00006714"/>
    </source>
</evidence>
<comment type="caution">
    <text evidence="13">The sequence shown here is derived from an EMBL/GenBank/DDBJ whole genome shotgun (WGS) entry which is preliminary data.</text>
</comment>
<dbReference type="InterPro" id="IPR050091">
    <property type="entry name" value="PKS_NRPS_Biosynth_Enz"/>
</dbReference>
<keyword evidence="8" id="KW-0275">Fatty acid biosynthesis</keyword>
<evidence type="ECO:0000256" key="4">
    <source>
        <dbReference type="ARBA" id="ARBA00022516"/>
    </source>
</evidence>
<evidence type="ECO:0000256" key="5">
    <source>
        <dbReference type="ARBA" id="ARBA00022553"/>
    </source>
</evidence>
<gene>
    <name evidence="13" type="ORF">GNT65_06065</name>
</gene>
<evidence type="ECO:0000259" key="12">
    <source>
        <dbReference type="PROSITE" id="PS52004"/>
    </source>
</evidence>
<comment type="similarity">
    <text evidence="2">Belongs to the thioester dehydratase family. FabA subfamily.</text>
</comment>
<keyword evidence="6" id="KW-0276">Fatty acid metabolism</keyword>
<dbReference type="InterPro" id="IPR029069">
    <property type="entry name" value="HotDog_dom_sf"/>
</dbReference>
<dbReference type="Gene3D" id="3.10.129.10">
    <property type="entry name" value="Hotdog Thioesterase"/>
    <property type="match status" value="4"/>
</dbReference>
<evidence type="ECO:0000256" key="7">
    <source>
        <dbReference type="ARBA" id="ARBA00023098"/>
    </source>
</evidence>
<feature type="region of interest" description="Disordered" evidence="11">
    <location>
        <begin position="1014"/>
        <end position="1038"/>
    </location>
</feature>
<dbReference type="Pfam" id="PF07977">
    <property type="entry name" value="FabA"/>
    <property type="match status" value="2"/>
</dbReference>
<protein>
    <submittedName>
        <fullName evidence="13">3-hydroxyacyl-[acyl-carrier-protein] dehydratase FabA</fullName>
    </submittedName>
</protein>
<comment type="similarity">
    <text evidence="10">Belongs to the thiolase-like superfamily. Beta-ketoacyl-ACP synthases family.</text>
</comment>
<dbReference type="GO" id="GO:0004312">
    <property type="term" value="F:fatty acid synthase activity"/>
    <property type="evidence" value="ECO:0007669"/>
    <property type="project" value="TreeGrafter"/>
</dbReference>
<dbReference type="CDD" id="cd01287">
    <property type="entry name" value="FabA"/>
    <property type="match status" value="2"/>
</dbReference>
<keyword evidence="5" id="KW-0597">Phosphoprotein</keyword>
<dbReference type="GO" id="GO:0019171">
    <property type="term" value="F:(3R)-hydroxyacyl-[acyl-carrier-protein] dehydratase activity"/>
    <property type="evidence" value="ECO:0007669"/>
    <property type="project" value="InterPro"/>
</dbReference>
<keyword evidence="3" id="KW-0596">Phosphopantetheine</keyword>
<keyword evidence="9" id="KW-0456">Lyase</keyword>
<keyword evidence="7" id="KW-0443">Lipid metabolism</keyword>
<evidence type="ECO:0000256" key="3">
    <source>
        <dbReference type="ARBA" id="ARBA00022450"/>
    </source>
</evidence>
<dbReference type="GO" id="GO:0005737">
    <property type="term" value="C:cytoplasm"/>
    <property type="evidence" value="ECO:0007669"/>
    <property type="project" value="InterPro"/>
</dbReference>
<dbReference type="PANTHER" id="PTHR43775">
    <property type="entry name" value="FATTY ACID SYNTHASE"/>
    <property type="match status" value="1"/>
</dbReference>
<dbReference type="GO" id="GO:0071770">
    <property type="term" value="P:DIM/DIP cell wall layer assembly"/>
    <property type="evidence" value="ECO:0007669"/>
    <property type="project" value="TreeGrafter"/>
</dbReference>
<dbReference type="SUPFAM" id="SSF53901">
    <property type="entry name" value="Thiolase-like"/>
    <property type="match status" value="3"/>
</dbReference>
<evidence type="ECO:0000256" key="10">
    <source>
        <dbReference type="RuleBase" id="RU003694"/>
    </source>
</evidence>
<sequence>MPSHQAPSPKASNAADNRGKIAIVGLANLYPDAKTPKQFWQNLLDKRDSRSQLSDQKLGARLDDYRGKQGEADRFYCDKGGYIQDFHFNAYGYQLPPEQLQGLDDSLLWALDTSRNALLDAGIALDSPLLSRTGIIMGTLSFPTAKSNELFLPLYHKAVEKALSEKLACPDFHLSPFKEHNGSHSLDCANGAIAHNASKLVADALGLGRVSLSLDAACASSVYSLKLACDYLSSGKADLMLAGAVSGADPFFINMGFSIFHAYPEHGFSAPFDSNTKGLFAGEGAGVLALKRLEDAERDGDKIYALIGGIGLSNDGKGQFVLSPNSKGQVKAFERAYHHGGVAPKQIEVIECHATGTPLGDKVELASMEQFFAPQLEGEKAPLIGSAKSNLGHLLTAAGMPGIMKMIFAMNHGLLPPSINLREAIASPNGLFGAHTLPREVTPWPIKVDNRARLAGVSVFGFGGCNAHLLLESYDQASSQGKTHDQATGQTTAIKSLVNEPEASEAKPSQPKLMISGLAAHFGPLSDIHLLDACLKEGRDPAITLPPKRWKGLEKHPELLAQFGLNHVPQGAYVDSFELDFLRFKLPPNEDDRLIGQQLMLMKVTDEAICDAGLRAGQKVAVLVAMETELELHQFRGRVNLHTQLKQSLDAMGASLSDSQYRELEALTMDSVLDAAKLNQYTSFIGNIMASRIAALWDFSGPAFTISAGEQSVARAMDVAENMMQQEHLDAVVIAAVDLCGSLEQVILKNAIAPVAGPAHPDGWRLAEGAGALVLENQASLTGRGAKSYGQIAGLHFGAQQQLARLGDQLLSQSIKAQNKSGTAAEQVTLVDVCAAPGSQHGAQALSTMLPLPAAKAVQSTQRLGHSFAAAGMSSLLATLLTLTHQRSNKMAHEDAQQAISVTCSEDQAALIQLSQSQAQAHALNARLNQPLAQNERRLIKQVSLGGRDLVAHITQTPLSQKREIQAQLQDAQMKGNGLQRTPLRDQQPLKLVSYLGEAYAAYTANESQLAPAHSGAAGMTHTMSQKTVQAPSLQASAGDNGTFTQLQANQGQADQYQANQYQAQNQQLARQAHLAYLKSRESGLKLADSLLKQQLAEALGQKPVAKSAAQAAAHATASTAAEAAQTAPLQPKHHLVAPYRAPVPAHKPCIWDYHDLVEYAEGDIAKVFGPEYAAIDGYSRRVRLPTTDYLLVSRVTKLDAKLGEYKPSAMITEYDIPVDAPYLVDGQIPWAVAVESGQCDLMLISYLGIDLENKGERVYRLLDCTLTFLGDLPRGGDTLRYEIKINNFARNGDTLLFFFSYECFVGDTMILKMDGGCAGFFTDAELADGKGVIRTEEELLARSRATKQTFNPILDCPRTQFSYGDIHKLLSADIQGCFGPSHAGPAQPSLCFASEKFLMIEEVSKVERNGGAWGLGLVEGHKQLEPNHWYFPCHFKDDQVMAGSLMAEGCGQLLQFYMLHLGMHTQTQNGRFQPLENASQKVRCRGQVIPQSARLTYRMEVTEIGFSPRPYAKANIDILLNGKVVVDFQNLGVMIKEESECTRYPELESSDTSSAQAKANQGASCSAPQMTNAPLMAQVPDLNAAPNKGVIPLTHVEAPITPDYPNRVPDSVPFTPYHLFEFATGDIEKCFGPEFAIYRGMIPPRTPCGDLQLTTRVIEVNGQRGDFKRPASCIAEYEVPSNAWYFDANSHQALMPYSVMMEIALQPNGFISGYMGTTLGFPGLELFFRNLDGSGELLRKVDLRGKTIVNDSRLLSTVMAGTNIIQSFSFELSTDGEPFYRGTAVFGYFKAEALKDQLGLDNGKTTQPWHQAKGIAPDIRVDLLDKSGRHFNAPAGQPHYRLAGGQLNFIDSVEIVDDGGSHGLGYLYAERTIDPSDWFFQFHFHQDPVMPGSLGVEAIIETMQTYAISKDLGAGFTNPKFGQILSNIKWKYRGQINPLNKQMSMDVSITSIREETGKLVITGDASLSKDGLRIYEVSDIAICIEEA</sequence>
<dbReference type="InterPro" id="IPR016039">
    <property type="entry name" value="Thiolase-like"/>
</dbReference>
<evidence type="ECO:0000256" key="1">
    <source>
        <dbReference type="ARBA" id="ARBA00005194"/>
    </source>
</evidence>
<comment type="pathway">
    <text evidence="1">Lipid metabolism; fatty acid biosynthesis.</text>
</comment>
<dbReference type="InterPro" id="IPR010083">
    <property type="entry name" value="FabA"/>
</dbReference>
<accession>A0A6L7HV72</accession>
<evidence type="ECO:0000256" key="6">
    <source>
        <dbReference type="ARBA" id="ARBA00022832"/>
    </source>
</evidence>
<organism evidence="13 14">
    <name type="scientific">Shewanella insulae</name>
    <dbReference type="NCBI Taxonomy" id="2681496"/>
    <lineage>
        <taxon>Bacteria</taxon>
        <taxon>Pseudomonadati</taxon>
        <taxon>Pseudomonadota</taxon>
        <taxon>Gammaproteobacteria</taxon>
        <taxon>Alteromonadales</taxon>
        <taxon>Shewanellaceae</taxon>
        <taxon>Shewanella</taxon>
    </lineage>
</organism>
<feature type="domain" description="Ketosynthase family 3 (KS3)" evidence="12">
    <location>
        <begin position="18"/>
        <end position="473"/>
    </location>
</feature>
<keyword evidence="10" id="KW-0808">Transferase</keyword>
<evidence type="ECO:0000256" key="9">
    <source>
        <dbReference type="ARBA" id="ARBA00023239"/>
    </source>
</evidence>
<dbReference type="SMART" id="SM00825">
    <property type="entry name" value="PKS_KS"/>
    <property type="match status" value="1"/>
</dbReference>
<feature type="compositionally biased region" description="Polar residues" evidence="11">
    <location>
        <begin position="1022"/>
        <end position="1038"/>
    </location>
</feature>
<dbReference type="Pfam" id="PF00109">
    <property type="entry name" value="ketoacyl-synt"/>
    <property type="match status" value="2"/>
</dbReference>
<dbReference type="GO" id="GO:0005886">
    <property type="term" value="C:plasma membrane"/>
    <property type="evidence" value="ECO:0007669"/>
    <property type="project" value="TreeGrafter"/>
</dbReference>
<dbReference type="InterPro" id="IPR013114">
    <property type="entry name" value="FabA_FabZ"/>
</dbReference>
<keyword evidence="14" id="KW-1185">Reference proteome</keyword>
<proteinExistence type="inferred from homology"/>
<dbReference type="PANTHER" id="PTHR43775:SF37">
    <property type="entry name" value="SI:DKEY-61P9.11"/>
    <property type="match status" value="1"/>
</dbReference>